<keyword evidence="1" id="KW-0732">Signal</keyword>
<proteinExistence type="predicted"/>
<dbReference type="EMBL" id="KZ155771">
    <property type="protein sequence ID" value="OUS49532.1"/>
    <property type="molecule type" value="Genomic_DNA"/>
</dbReference>
<dbReference type="PROSITE" id="PS51257">
    <property type="entry name" value="PROKAR_LIPOPROTEIN"/>
    <property type="match status" value="1"/>
</dbReference>
<dbReference type="InterPro" id="IPR050508">
    <property type="entry name" value="Methyltransf_Superfamily"/>
</dbReference>
<organism evidence="3">
    <name type="scientific">Ostreococcus tauri</name>
    <name type="common">Marine green alga</name>
    <dbReference type="NCBI Taxonomy" id="70448"/>
    <lineage>
        <taxon>Eukaryota</taxon>
        <taxon>Viridiplantae</taxon>
        <taxon>Chlorophyta</taxon>
        <taxon>Mamiellophyceae</taxon>
        <taxon>Mamiellales</taxon>
        <taxon>Bathycoccaceae</taxon>
        <taxon>Ostreococcus</taxon>
    </lineage>
</organism>
<dbReference type="Pfam" id="PF08241">
    <property type="entry name" value="Methyltransf_11"/>
    <property type="match status" value="1"/>
</dbReference>
<reference evidence="3" key="1">
    <citation type="submission" date="2017-04" db="EMBL/GenBank/DDBJ databases">
        <title>Population genomics of picophytoplankton unveils novel chromosome hypervariability.</title>
        <authorList>
            <consortium name="DOE Joint Genome Institute"/>
            <person name="Blanc-Mathieu R."/>
            <person name="Krasovec M."/>
            <person name="Hebrard M."/>
            <person name="Yau S."/>
            <person name="Desgranges E."/>
            <person name="Martin J."/>
            <person name="Schackwitz W."/>
            <person name="Kuo A."/>
            <person name="Salin G."/>
            <person name="Donnadieu C."/>
            <person name="Desdevises Y."/>
            <person name="Sanchez-Ferandin S."/>
            <person name="Moreau H."/>
            <person name="Rivals E."/>
            <person name="Grigoriev I.V."/>
            <person name="Grimsley N."/>
            <person name="Eyre-Walker A."/>
            <person name="Piganeau G."/>
        </authorList>
    </citation>
    <scope>NUCLEOTIDE SEQUENCE [LARGE SCALE GENOMIC DNA]</scope>
    <source>
        <strain evidence="3">RCC 1115</strain>
    </source>
</reference>
<dbReference type="eggNOG" id="KOG4300">
    <property type="taxonomic scope" value="Eukaryota"/>
</dbReference>
<dbReference type="InterPro" id="IPR029063">
    <property type="entry name" value="SAM-dependent_MTases_sf"/>
</dbReference>
<dbReference type="Gene3D" id="3.40.50.150">
    <property type="entry name" value="Vaccinia Virus protein VP39"/>
    <property type="match status" value="1"/>
</dbReference>
<dbReference type="Proteomes" id="UP000195557">
    <property type="component" value="Unassembled WGS sequence"/>
</dbReference>
<evidence type="ECO:0000313" key="3">
    <source>
        <dbReference type="EMBL" id="OUS49532.1"/>
    </source>
</evidence>
<feature type="domain" description="Methyltransferase type 11" evidence="2">
    <location>
        <begin position="88"/>
        <end position="179"/>
    </location>
</feature>
<dbReference type="AlphaFoldDB" id="A0A1Y5IQZ4"/>
<dbReference type="CDD" id="cd02440">
    <property type="entry name" value="AdoMet_MTases"/>
    <property type="match status" value="1"/>
</dbReference>
<feature type="chain" id="PRO_5013096787" evidence="1">
    <location>
        <begin position="18"/>
        <end position="252"/>
    </location>
</feature>
<dbReference type="InterPro" id="IPR013216">
    <property type="entry name" value="Methyltransf_11"/>
</dbReference>
<feature type="signal peptide" evidence="1">
    <location>
        <begin position="1"/>
        <end position="17"/>
    </location>
</feature>
<dbReference type="GO" id="GO:0008757">
    <property type="term" value="F:S-adenosylmethionine-dependent methyltransferase activity"/>
    <property type="evidence" value="ECO:0007669"/>
    <property type="project" value="InterPro"/>
</dbReference>
<keyword evidence="3" id="KW-0830">Ubiquinone</keyword>
<evidence type="ECO:0000259" key="2">
    <source>
        <dbReference type="Pfam" id="PF08241"/>
    </source>
</evidence>
<protein>
    <submittedName>
        <fullName evidence="3">Ubiquinone/menaquinone biosynthesis-related protein</fullName>
    </submittedName>
</protein>
<dbReference type="SUPFAM" id="SSF53335">
    <property type="entry name" value="S-adenosyl-L-methionine-dependent methyltransferases"/>
    <property type="match status" value="1"/>
</dbReference>
<name>A0A1Y5IQZ4_OSTTA</name>
<evidence type="ECO:0000256" key="1">
    <source>
        <dbReference type="SAM" id="SignalP"/>
    </source>
</evidence>
<sequence length="252" mass="27434">MALRVAVSAIAASTACAGAIVGYGYALGGVDRGCSCAKERVRGRERKDAYAREARAFDASVGSSEYWSGIDGMRARLLRAHARGGVVLEVACGTGRNFAYYDPRAVTRVRAMDACEEMVEEARKKPSAVATTVEVGDAQRMRGVKTNSCDAVVDTFGLCSYDDPVGALREMARVTKRDGGRVLLIEHGRSDYGWLNNILDHFADAHAERWGCYWNRPIMKLIEDAGLEVVEKSTHHLGTTFVVVAKPREAVN</sequence>
<dbReference type="PANTHER" id="PTHR42912">
    <property type="entry name" value="METHYLTRANSFERASE"/>
    <property type="match status" value="1"/>
</dbReference>
<dbReference type="PANTHER" id="PTHR42912:SF80">
    <property type="entry name" value="METHYLTRANSFERASE DOMAIN-CONTAINING PROTEIN"/>
    <property type="match status" value="1"/>
</dbReference>
<accession>A0A1Y5IQZ4</accession>
<gene>
    <name evidence="3" type="ORF">BE221DRAFT_143492</name>
</gene>